<reference evidence="1 2" key="1">
    <citation type="submission" date="2024-06" db="EMBL/GenBank/DDBJ databases">
        <authorList>
            <person name="Kaempfer P."/>
            <person name="Viver T."/>
        </authorList>
    </citation>
    <scope>NUCLEOTIDE SEQUENCE [LARGE SCALE GENOMIC DNA]</scope>
    <source>
        <strain evidence="1 2">ST-87</strain>
    </source>
</reference>
<evidence type="ECO:0000313" key="1">
    <source>
        <dbReference type="EMBL" id="MFL9829728.1"/>
    </source>
</evidence>
<dbReference type="RefSeq" id="WP_408079654.1">
    <property type="nucleotide sequence ID" value="NZ_JBELQA010000001.1"/>
</dbReference>
<accession>A0ABW8XR97</accession>
<proteinExistence type="predicted"/>
<sequence>MKNAVLTIFVSVLFYGCSSEEVTAIDPNLDFKSLSIPPANKANPYDAVGAQYGKALAAYYENNSAVLAQEEVESQMDFDSSNRNASDVTKRTTITYAPEAVIQFVDDPEGGLHHYLDMENISVAAKSYLHSFYTYLIAEQQEEYPVLYNYIVDYETSISADNSLLEDESQLLLETTSVTRYALYVASRHIDRDWELATANKSRRIKTSRFEMVLLTAFIQILDY</sequence>
<evidence type="ECO:0000313" key="2">
    <source>
        <dbReference type="Proteomes" id="UP001629260"/>
    </source>
</evidence>
<protein>
    <submittedName>
        <fullName evidence="1">Uncharacterized protein</fullName>
    </submittedName>
</protein>
<dbReference type="Proteomes" id="UP001629260">
    <property type="component" value="Unassembled WGS sequence"/>
</dbReference>
<organism evidence="1 2">
    <name type="scientific">Flavobacterium plantiphilum</name>
    <dbReference type="NCBI Taxonomy" id="3163297"/>
    <lineage>
        <taxon>Bacteria</taxon>
        <taxon>Pseudomonadati</taxon>
        <taxon>Bacteroidota</taxon>
        <taxon>Flavobacteriia</taxon>
        <taxon>Flavobacteriales</taxon>
        <taxon>Flavobacteriaceae</taxon>
        <taxon>Flavobacterium</taxon>
    </lineage>
</organism>
<keyword evidence="2" id="KW-1185">Reference proteome</keyword>
<dbReference type="EMBL" id="JBELQA010000001">
    <property type="protein sequence ID" value="MFL9829728.1"/>
    <property type="molecule type" value="Genomic_DNA"/>
</dbReference>
<dbReference type="PROSITE" id="PS51257">
    <property type="entry name" value="PROKAR_LIPOPROTEIN"/>
    <property type="match status" value="1"/>
</dbReference>
<gene>
    <name evidence="1" type="ORF">ABS764_02590</name>
</gene>
<name>A0ABW8XR97_9FLAO</name>
<comment type="caution">
    <text evidence="1">The sequence shown here is derived from an EMBL/GenBank/DDBJ whole genome shotgun (WGS) entry which is preliminary data.</text>
</comment>